<keyword evidence="3" id="KW-1185">Reference proteome</keyword>
<dbReference type="Proteomes" id="UP001620397">
    <property type="component" value="Unassembled WGS sequence"/>
</dbReference>
<evidence type="ECO:0000313" key="3">
    <source>
        <dbReference type="Proteomes" id="UP001620397"/>
    </source>
</evidence>
<dbReference type="InterPro" id="IPR019052">
    <property type="entry name" value="DUF2383"/>
</dbReference>
<gene>
    <name evidence="2" type="ORF">ISP14_10430</name>
</gene>
<proteinExistence type="predicted"/>
<dbReference type="InterPro" id="IPR012347">
    <property type="entry name" value="Ferritin-like"/>
</dbReference>
<dbReference type="EMBL" id="JADIKL010000004">
    <property type="protein sequence ID" value="MFK2931208.1"/>
    <property type="molecule type" value="Genomic_DNA"/>
</dbReference>
<dbReference type="InterPro" id="IPR011971">
    <property type="entry name" value="CHP02284"/>
</dbReference>
<name>A0ABW8KGI1_9GAMM</name>
<dbReference type="PIRSF" id="PIRSF029477">
    <property type="entry name" value="UCP029477"/>
    <property type="match status" value="1"/>
</dbReference>
<protein>
    <submittedName>
        <fullName evidence="2">PA2169 family four-helix-bundle protein</fullName>
    </submittedName>
</protein>
<organism evidence="2 3">
    <name type="scientific">Dyella agri</name>
    <dbReference type="NCBI Taxonomy" id="1926869"/>
    <lineage>
        <taxon>Bacteria</taxon>
        <taxon>Pseudomonadati</taxon>
        <taxon>Pseudomonadota</taxon>
        <taxon>Gammaproteobacteria</taxon>
        <taxon>Lysobacterales</taxon>
        <taxon>Rhodanobacteraceae</taxon>
        <taxon>Dyella</taxon>
    </lineage>
</organism>
<comment type="caution">
    <text evidence="2">The sequence shown here is derived from an EMBL/GenBank/DDBJ whole genome shotgun (WGS) entry which is preliminary data.</text>
</comment>
<sequence>MTPTNMHDIAVLNGLVQITIDSVEVYAEAARKVNDAYLSGSFSRWSEDRNQVVGALKAQVSALGGDAEVEGSAVGSAHRLFAQLHEALISGDATVVDEVECGEDRIKHRYEEALRDPALSAPSRRVVERAYVSVLAGHQQASALKRSRRG</sequence>
<dbReference type="InterPro" id="IPR016920">
    <property type="entry name" value="UCP029477"/>
</dbReference>
<dbReference type="Pfam" id="PF09537">
    <property type="entry name" value="DUF2383"/>
    <property type="match status" value="1"/>
</dbReference>
<dbReference type="RefSeq" id="WP_404539143.1">
    <property type="nucleotide sequence ID" value="NZ_JADIKL010000004.1"/>
</dbReference>
<reference evidence="2 3" key="1">
    <citation type="submission" date="2020-10" db="EMBL/GenBank/DDBJ databases">
        <title>Phylogeny of dyella-like bacteria.</title>
        <authorList>
            <person name="Fu J."/>
        </authorList>
    </citation>
    <scope>NUCLEOTIDE SEQUENCE [LARGE SCALE GENOMIC DNA]</scope>
    <source>
        <strain evidence="2 3">DKC-1</strain>
    </source>
</reference>
<evidence type="ECO:0000259" key="1">
    <source>
        <dbReference type="Pfam" id="PF09537"/>
    </source>
</evidence>
<evidence type="ECO:0000313" key="2">
    <source>
        <dbReference type="EMBL" id="MFK2931208.1"/>
    </source>
</evidence>
<accession>A0ABW8KGI1</accession>
<dbReference type="NCBIfam" id="TIGR02284">
    <property type="entry name" value="PA2169 family four-helix-bundle protein"/>
    <property type="match status" value="1"/>
</dbReference>
<dbReference type="Gene3D" id="1.20.1260.10">
    <property type="match status" value="1"/>
</dbReference>
<feature type="domain" description="DUF2383" evidence="1">
    <location>
        <begin position="9"/>
        <end position="115"/>
    </location>
</feature>